<dbReference type="InterPro" id="IPR047057">
    <property type="entry name" value="MerR_fam"/>
</dbReference>
<dbReference type="GO" id="GO:0003677">
    <property type="term" value="F:DNA binding"/>
    <property type="evidence" value="ECO:0007669"/>
    <property type="project" value="UniProtKB-KW"/>
</dbReference>
<dbReference type="SUPFAM" id="SSF46955">
    <property type="entry name" value="Putative DNA-binding domain"/>
    <property type="match status" value="1"/>
</dbReference>
<sequence>MITKKILHELYANVGVGIGEVSKIIGVSPRQLRYWEQKGYIKPIEDKESGIRRYSLGTVFLICFIKDHLDQGFTLAAAYEKSKDVSVKTKIIRKFFQSAFSDVKVTDTEKAYGEIDLGNVKLSNTENYHIKGIVDEKGNYFKVEKDK</sequence>
<keyword evidence="1 3" id="KW-0238">DNA-binding</keyword>
<keyword evidence="4" id="KW-1185">Reference proteome</keyword>
<proteinExistence type="predicted"/>
<dbReference type="RefSeq" id="WP_209687386.1">
    <property type="nucleotide sequence ID" value="NZ_JAGGLU010000012.1"/>
</dbReference>
<dbReference type="Proteomes" id="UP001519292">
    <property type="component" value="Unassembled WGS sequence"/>
</dbReference>
<evidence type="ECO:0000313" key="4">
    <source>
        <dbReference type="Proteomes" id="UP001519292"/>
    </source>
</evidence>
<dbReference type="CDD" id="cd01105">
    <property type="entry name" value="HTH_GlnR-like"/>
    <property type="match status" value="1"/>
</dbReference>
<dbReference type="InterPro" id="IPR000551">
    <property type="entry name" value="MerR-type_HTH_dom"/>
</dbReference>
<dbReference type="SMART" id="SM00422">
    <property type="entry name" value="HTH_MERR"/>
    <property type="match status" value="1"/>
</dbReference>
<dbReference type="EMBL" id="JAGGLU010000012">
    <property type="protein sequence ID" value="MBP2058657.1"/>
    <property type="molecule type" value="Genomic_DNA"/>
</dbReference>
<name>A0ABS4MG37_9LACO</name>
<dbReference type="PROSITE" id="PS50937">
    <property type="entry name" value="HTH_MERR_2"/>
    <property type="match status" value="1"/>
</dbReference>
<dbReference type="Pfam" id="PF00376">
    <property type="entry name" value="MerR"/>
    <property type="match status" value="1"/>
</dbReference>
<dbReference type="InterPro" id="IPR009061">
    <property type="entry name" value="DNA-bd_dom_put_sf"/>
</dbReference>
<accession>A0ABS4MG37</accession>
<evidence type="ECO:0000313" key="3">
    <source>
        <dbReference type="EMBL" id="MBP2058657.1"/>
    </source>
</evidence>
<reference evidence="3 4" key="1">
    <citation type="submission" date="2021-03" db="EMBL/GenBank/DDBJ databases">
        <title>Genomic Encyclopedia of Type Strains, Phase IV (KMG-IV): sequencing the most valuable type-strain genomes for metagenomic binning, comparative biology and taxonomic classification.</title>
        <authorList>
            <person name="Goeker M."/>
        </authorList>
    </citation>
    <scope>NUCLEOTIDE SEQUENCE [LARGE SCALE GENOMIC DNA]</scope>
    <source>
        <strain evidence="3 4">DSM 101872</strain>
    </source>
</reference>
<feature type="domain" description="HTH merR-type" evidence="2">
    <location>
        <begin position="18"/>
        <end position="84"/>
    </location>
</feature>
<evidence type="ECO:0000259" key="2">
    <source>
        <dbReference type="PROSITE" id="PS50937"/>
    </source>
</evidence>
<dbReference type="PANTHER" id="PTHR30204:SF15">
    <property type="entry name" value="BLL5018 PROTEIN"/>
    <property type="match status" value="1"/>
</dbReference>
<gene>
    <name evidence="3" type="ORF">J2Z60_001845</name>
</gene>
<evidence type="ECO:0000256" key="1">
    <source>
        <dbReference type="ARBA" id="ARBA00023125"/>
    </source>
</evidence>
<comment type="caution">
    <text evidence="3">The sequence shown here is derived from an EMBL/GenBank/DDBJ whole genome shotgun (WGS) entry which is preliminary data.</text>
</comment>
<dbReference type="PANTHER" id="PTHR30204">
    <property type="entry name" value="REDOX-CYCLING DRUG-SENSING TRANSCRIPTIONAL ACTIVATOR SOXR"/>
    <property type="match status" value="1"/>
</dbReference>
<organism evidence="3 4">
    <name type="scientific">Lactobacillus colini</name>
    <dbReference type="NCBI Taxonomy" id="1819254"/>
    <lineage>
        <taxon>Bacteria</taxon>
        <taxon>Bacillati</taxon>
        <taxon>Bacillota</taxon>
        <taxon>Bacilli</taxon>
        <taxon>Lactobacillales</taxon>
        <taxon>Lactobacillaceae</taxon>
        <taxon>Lactobacillus</taxon>
    </lineage>
</organism>
<dbReference type="Gene3D" id="1.10.1660.10">
    <property type="match status" value="1"/>
</dbReference>
<protein>
    <submittedName>
        <fullName evidence="3">DNA-binding transcriptional MerR regulator</fullName>
    </submittedName>
</protein>